<accession>A0A8J2L9H1</accession>
<reference evidence="2" key="1">
    <citation type="submission" date="2021-06" db="EMBL/GenBank/DDBJ databases">
        <authorList>
            <person name="Hodson N. C."/>
            <person name="Mongue J. A."/>
            <person name="Jaron S. K."/>
        </authorList>
    </citation>
    <scope>NUCLEOTIDE SEQUENCE</scope>
</reference>
<evidence type="ECO:0000313" key="2">
    <source>
        <dbReference type="EMBL" id="CAG7827872.1"/>
    </source>
</evidence>
<protein>
    <recommendedName>
        <fullName evidence="1">Hemocyanin middle domain-containing protein</fullName>
    </recommendedName>
</protein>
<dbReference type="OrthoDB" id="8119704at2759"/>
<dbReference type="InterPro" id="IPR000896">
    <property type="entry name" value="Hemocyanin/hexamerin_mid_dom"/>
</dbReference>
<sequence>MLDIATAPIIEEGYFPKLTSENSGQIWGGRQELTQLKGVSRTDGDTEFRVDIEDIRKWKDRILDAIDTGFIIGVLQ</sequence>
<comment type="caution">
    <text evidence="2">The sequence shown here is derived from an EMBL/GenBank/DDBJ whole genome shotgun (WGS) entry which is preliminary data.</text>
</comment>
<dbReference type="Pfam" id="PF00372">
    <property type="entry name" value="Hemocyanin_M"/>
    <property type="match status" value="1"/>
</dbReference>
<gene>
    <name evidence="2" type="ORF">AFUS01_LOCUS37830</name>
</gene>
<organism evidence="2 3">
    <name type="scientific">Allacma fusca</name>
    <dbReference type="NCBI Taxonomy" id="39272"/>
    <lineage>
        <taxon>Eukaryota</taxon>
        <taxon>Metazoa</taxon>
        <taxon>Ecdysozoa</taxon>
        <taxon>Arthropoda</taxon>
        <taxon>Hexapoda</taxon>
        <taxon>Collembola</taxon>
        <taxon>Symphypleona</taxon>
        <taxon>Sminthuridae</taxon>
        <taxon>Allacma</taxon>
    </lineage>
</organism>
<evidence type="ECO:0000259" key="1">
    <source>
        <dbReference type="Pfam" id="PF00372"/>
    </source>
</evidence>
<proteinExistence type="predicted"/>
<dbReference type="Proteomes" id="UP000708208">
    <property type="component" value="Unassembled WGS sequence"/>
</dbReference>
<dbReference type="EMBL" id="CAJVCH010545160">
    <property type="protein sequence ID" value="CAG7827872.1"/>
    <property type="molecule type" value="Genomic_DNA"/>
</dbReference>
<keyword evidence="3" id="KW-1185">Reference proteome</keyword>
<dbReference type="AlphaFoldDB" id="A0A8J2L9H1"/>
<name>A0A8J2L9H1_9HEXA</name>
<evidence type="ECO:0000313" key="3">
    <source>
        <dbReference type="Proteomes" id="UP000708208"/>
    </source>
</evidence>
<feature type="domain" description="Hemocyanin middle" evidence="1">
    <location>
        <begin position="9"/>
        <end position="72"/>
    </location>
</feature>